<evidence type="ECO:0000256" key="2">
    <source>
        <dbReference type="ARBA" id="ARBA00022603"/>
    </source>
</evidence>
<dbReference type="Gene3D" id="3.40.1010.10">
    <property type="entry name" value="Cobalt-precorrin-4 Transmethylase, Domain 1"/>
    <property type="match status" value="1"/>
</dbReference>
<feature type="domain" description="Tetrapyrrole methylase" evidence="7">
    <location>
        <begin position="113"/>
        <end position="325"/>
    </location>
</feature>
<organism evidence="8 9">
    <name type="scientific">Microlunatus ginsengisoli</name>
    <dbReference type="NCBI Taxonomy" id="363863"/>
    <lineage>
        <taxon>Bacteria</taxon>
        <taxon>Bacillati</taxon>
        <taxon>Actinomycetota</taxon>
        <taxon>Actinomycetes</taxon>
        <taxon>Propionibacteriales</taxon>
        <taxon>Propionibacteriaceae</taxon>
        <taxon>Microlunatus</taxon>
    </lineage>
</organism>
<dbReference type="InterPro" id="IPR006366">
    <property type="entry name" value="CobA/CysG_C"/>
</dbReference>
<evidence type="ECO:0000256" key="5">
    <source>
        <dbReference type="ARBA" id="ARBA00023244"/>
    </source>
</evidence>
<keyword evidence="4" id="KW-0949">S-adenosyl-L-methionine</keyword>
<evidence type="ECO:0000313" key="8">
    <source>
        <dbReference type="EMBL" id="GAA3623368.1"/>
    </source>
</evidence>
<dbReference type="NCBIfam" id="TIGR01469">
    <property type="entry name" value="cobA_cysG_Cterm"/>
    <property type="match status" value="1"/>
</dbReference>
<reference evidence="9" key="1">
    <citation type="journal article" date="2019" name="Int. J. Syst. Evol. Microbiol.">
        <title>The Global Catalogue of Microorganisms (GCM) 10K type strain sequencing project: providing services to taxonomists for standard genome sequencing and annotation.</title>
        <authorList>
            <consortium name="The Broad Institute Genomics Platform"/>
            <consortium name="The Broad Institute Genome Sequencing Center for Infectious Disease"/>
            <person name="Wu L."/>
            <person name="Ma J."/>
        </authorList>
    </citation>
    <scope>NUCLEOTIDE SEQUENCE [LARGE SCALE GENOMIC DNA]</scope>
    <source>
        <strain evidence="9">JCM 16929</strain>
    </source>
</reference>
<feature type="compositionally biased region" description="Low complexity" evidence="6">
    <location>
        <begin position="353"/>
        <end position="373"/>
    </location>
</feature>
<dbReference type="PANTHER" id="PTHR45790:SF3">
    <property type="entry name" value="S-ADENOSYL-L-METHIONINE-DEPENDENT UROPORPHYRINOGEN III METHYLTRANSFERASE, CHLOROPLASTIC"/>
    <property type="match status" value="1"/>
</dbReference>
<evidence type="ECO:0000259" key="7">
    <source>
        <dbReference type="Pfam" id="PF00590"/>
    </source>
</evidence>
<evidence type="ECO:0000256" key="6">
    <source>
        <dbReference type="SAM" id="MobiDB-lite"/>
    </source>
</evidence>
<dbReference type="Pfam" id="PF13241">
    <property type="entry name" value="NAD_binding_7"/>
    <property type="match status" value="1"/>
</dbReference>
<sequence length="393" mass="39611">MTFHAGLDVRGRRVVCADGRADALPALSALLAAGALVDVVATDVGTSVLDLAQRGLLRWSARQLRPSDLARAALVVCAEQQEDVRTLAAAHDLAVSLIPSAAPVGAGQPGSGRVVLVGGGPGDPGLLTVAGQAAIGAADVIVVDRLAPLAALRHARPSAEIVDVAKIPRGAYTPQEQINDLLVRHAGAGKLVVRLKGGDNFVFGRGGEEWQACAAAGIPVEIVPGVTSAVAAPALAGIPLTHRTLTQGFTVVSGHVPPGDPASTLDWAALARTNTTLVVMMGVAALPQICAALTSAGMPADTPAATVASAGLPDQRVVRGTLETMPRLVEQAALRPPAITVIGAVAAFRPGEPVSPEIPPSAEIPASAEIASPGTDEPRRGDGSEGLGLDTLP</sequence>
<dbReference type="InterPro" id="IPR050161">
    <property type="entry name" value="Siro_Cobalamin_biosynth"/>
</dbReference>
<evidence type="ECO:0000256" key="1">
    <source>
        <dbReference type="ARBA" id="ARBA00012162"/>
    </source>
</evidence>
<dbReference type="InterPro" id="IPR012409">
    <property type="entry name" value="Sirohaem_synth"/>
</dbReference>
<dbReference type="NCBIfam" id="NF004790">
    <property type="entry name" value="PRK06136.1"/>
    <property type="match status" value="1"/>
</dbReference>
<dbReference type="EC" id="2.1.1.107" evidence="1"/>
<dbReference type="Gene3D" id="3.30.950.10">
    <property type="entry name" value="Methyltransferase, Cobalt-precorrin-4 Transmethylase, Domain 2"/>
    <property type="match status" value="1"/>
</dbReference>
<keyword evidence="5" id="KW-0627">Porphyrin biosynthesis</keyword>
<dbReference type="CDD" id="cd11642">
    <property type="entry name" value="SUMT"/>
    <property type="match status" value="1"/>
</dbReference>
<dbReference type="Gene3D" id="3.40.50.720">
    <property type="entry name" value="NAD(P)-binding Rossmann-like Domain"/>
    <property type="match status" value="1"/>
</dbReference>
<dbReference type="PANTHER" id="PTHR45790">
    <property type="entry name" value="SIROHEME SYNTHASE-RELATED"/>
    <property type="match status" value="1"/>
</dbReference>
<dbReference type="InterPro" id="IPR035996">
    <property type="entry name" value="4pyrrol_Methylase_sf"/>
</dbReference>
<dbReference type="PIRSF" id="PIRSF036426">
    <property type="entry name" value="Sirohaem_synth"/>
    <property type="match status" value="1"/>
</dbReference>
<dbReference type="EMBL" id="BAABAB010000017">
    <property type="protein sequence ID" value="GAA3623368.1"/>
    <property type="molecule type" value="Genomic_DNA"/>
</dbReference>
<protein>
    <recommendedName>
        <fullName evidence="1">uroporphyrinogen-III C-methyltransferase</fullName>
        <ecNumber evidence="1">2.1.1.107</ecNumber>
    </recommendedName>
</protein>
<dbReference type="InterPro" id="IPR014776">
    <property type="entry name" value="4pyrrole_Mease_sub2"/>
</dbReference>
<gene>
    <name evidence="8" type="ORF">GCM10022236_27220</name>
</gene>
<evidence type="ECO:0000256" key="4">
    <source>
        <dbReference type="ARBA" id="ARBA00022691"/>
    </source>
</evidence>
<feature type="region of interest" description="Disordered" evidence="6">
    <location>
        <begin position="353"/>
        <end position="393"/>
    </location>
</feature>
<keyword evidence="9" id="KW-1185">Reference proteome</keyword>
<comment type="caution">
    <text evidence="8">The sequence shown here is derived from an EMBL/GenBank/DDBJ whole genome shotgun (WGS) entry which is preliminary data.</text>
</comment>
<dbReference type="SUPFAM" id="SSF53790">
    <property type="entry name" value="Tetrapyrrole methylase"/>
    <property type="match status" value="1"/>
</dbReference>
<dbReference type="InterPro" id="IPR014777">
    <property type="entry name" value="4pyrrole_Mease_sub1"/>
</dbReference>
<evidence type="ECO:0000256" key="3">
    <source>
        <dbReference type="ARBA" id="ARBA00022679"/>
    </source>
</evidence>
<dbReference type="Pfam" id="PF00590">
    <property type="entry name" value="TP_methylase"/>
    <property type="match status" value="1"/>
</dbReference>
<name>A0ABP7A1Z7_9ACTN</name>
<dbReference type="InterPro" id="IPR000878">
    <property type="entry name" value="4pyrrol_Mease"/>
</dbReference>
<proteinExistence type="predicted"/>
<keyword evidence="3" id="KW-0808">Transferase</keyword>
<keyword evidence="2" id="KW-0489">Methyltransferase</keyword>
<accession>A0ABP7A1Z7</accession>
<dbReference type="Proteomes" id="UP001501490">
    <property type="component" value="Unassembled WGS sequence"/>
</dbReference>
<evidence type="ECO:0000313" key="9">
    <source>
        <dbReference type="Proteomes" id="UP001501490"/>
    </source>
</evidence>